<dbReference type="Proteomes" id="UP000598217">
    <property type="component" value="Unassembled WGS sequence"/>
</dbReference>
<name>A0ABR9HMT6_9ACTN</name>
<evidence type="ECO:0000313" key="3">
    <source>
        <dbReference type="Proteomes" id="UP000598217"/>
    </source>
</evidence>
<dbReference type="EMBL" id="JADBDY010000001">
    <property type="protein sequence ID" value="MBE1460339.1"/>
    <property type="molecule type" value="Genomic_DNA"/>
</dbReference>
<evidence type="ECO:0000313" key="2">
    <source>
        <dbReference type="EMBL" id="MBE1460339.1"/>
    </source>
</evidence>
<dbReference type="RefSeq" id="WP_191267047.1">
    <property type="nucleotide sequence ID" value="NZ_BMXJ01000001.1"/>
</dbReference>
<proteinExistence type="predicted"/>
<accession>A0ABR9HMT6</accession>
<feature type="region of interest" description="Disordered" evidence="1">
    <location>
        <begin position="35"/>
        <end position="66"/>
    </location>
</feature>
<organism evidence="2 3">
    <name type="scientific">Nocardiopsis terrae</name>
    <dbReference type="NCBI Taxonomy" id="372655"/>
    <lineage>
        <taxon>Bacteria</taxon>
        <taxon>Bacillati</taxon>
        <taxon>Actinomycetota</taxon>
        <taxon>Actinomycetes</taxon>
        <taxon>Streptosporangiales</taxon>
        <taxon>Nocardiopsidaceae</taxon>
        <taxon>Nocardiopsis</taxon>
    </lineage>
</organism>
<gene>
    <name evidence="2" type="ORF">H4W79_004553</name>
</gene>
<protein>
    <submittedName>
        <fullName evidence="2">Uncharacterized protein</fullName>
    </submittedName>
</protein>
<sequence>MSLMFMLFALMGAVIVLGGGSYALRRVLAHMEERVPVAEPEPPPEPVPDSQVGGYVPAPRNSDELPEELRTRVRNLLALGRDDEAVRLVRVRLDGDEGRARRAVRRLGGGGRPALEP</sequence>
<reference evidence="2 3" key="1">
    <citation type="submission" date="2020-10" db="EMBL/GenBank/DDBJ databases">
        <title>Sequencing the genomes of 1000 actinobacteria strains.</title>
        <authorList>
            <person name="Klenk H.-P."/>
        </authorList>
    </citation>
    <scope>NUCLEOTIDE SEQUENCE [LARGE SCALE GENOMIC DNA]</scope>
    <source>
        <strain evidence="2 3">DSM 45157</strain>
    </source>
</reference>
<evidence type="ECO:0000256" key="1">
    <source>
        <dbReference type="SAM" id="MobiDB-lite"/>
    </source>
</evidence>
<comment type="caution">
    <text evidence="2">The sequence shown here is derived from an EMBL/GenBank/DDBJ whole genome shotgun (WGS) entry which is preliminary data.</text>
</comment>
<keyword evidence="3" id="KW-1185">Reference proteome</keyword>